<feature type="binding site" evidence="10 12">
    <location>
        <position position="335"/>
    </location>
    <ligand>
        <name>substrate</name>
    </ligand>
</feature>
<dbReference type="Proteomes" id="UP000596092">
    <property type="component" value="Chromosome"/>
</dbReference>
<dbReference type="EMBL" id="CP054140">
    <property type="protein sequence ID" value="QQG65813.1"/>
    <property type="molecule type" value="Genomic_DNA"/>
</dbReference>
<dbReference type="RefSeq" id="WP_199261332.1">
    <property type="nucleotide sequence ID" value="NZ_CP054140.1"/>
</dbReference>
<evidence type="ECO:0000313" key="16">
    <source>
        <dbReference type="EMBL" id="QQG65813.1"/>
    </source>
</evidence>
<feature type="binding site" evidence="10 13">
    <location>
        <position position="450"/>
    </location>
    <ligand>
        <name>Mn(2+)</name>
        <dbReference type="ChEBI" id="CHEBI:29035"/>
        <label>2</label>
    </ligand>
</feature>
<dbReference type="GO" id="GO:0005829">
    <property type="term" value="C:cytosol"/>
    <property type="evidence" value="ECO:0007669"/>
    <property type="project" value="TreeGrafter"/>
</dbReference>
<keyword evidence="8 10" id="KW-0413">Isomerase</keyword>
<feature type="binding site" evidence="10 13">
    <location>
        <position position="468"/>
    </location>
    <ligand>
        <name>Mn(2+)</name>
        <dbReference type="ChEBI" id="CHEBI:29035"/>
        <label>1</label>
    </ligand>
</feature>
<evidence type="ECO:0000256" key="1">
    <source>
        <dbReference type="ARBA" id="ARBA00000370"/>
    </source>
</evidence>
<feature type="binding site" evidence="10 12">
    <location>
        <begin position="153"/>
        <end position="154"/>
    </location>
    <ligand>
        <name>substrate</name>
    </ligand>
</feature>
<dbReference type="AlphaFoldDB" id="A0A7T6AQH9"/>
<evidence type="ECO:0000259" key="15">
    <source>
        <dbReference type="Pfam" id="PF06415"/>
    </source>
</evidence>
<evidence type="ECO:0000313" key="17">
    <source>
        <dbReference type="Proteomes" id="UP000596092"/>
    </source>
</evidence>
<comment type="subunit">
    <text evidence="10">Monomer.</text>
</comment>
<evidence type="ECO:0000256" key="3">
    <source>
        <dbReference type="ARBA" id="ARBA00008819"/>
    </source>
</evidence>
<dbReference type="GO" id="GO:0006007">
    <property type="term" value="P:glucose catabolic process"/>
    <property type="evidence" value="ECO:0007669"/>
    <property type="project" value="InterPro"/>
</dbReference>
<dbReference type="EC" id="5.4.2.12" evidence="4 10"/>
<evidence type="ECO:0000256" key="7">
    <source>
        <dbReference type="ARBA" id="ARBA00023211"/>
    </source>
</evidence>
<dbReference type="UniPathway" id="UPA00109">
    <property type="reaction ID" value="UER00186"/>
</dbReference>
<evidence type="ECO:0000256" key="13">
    <source>
        <dbReference type="PIRSR" id="PIRSR001492-3"/>
    </source>
</evidence>
<feature type="binding site" evidence="10 12">
    <location>
        <position position="185"/>
    </location>
    <ligand>
        <name>substrate</name>
    </ligand>
</feature>
<dbReference type="Gene3D" id="3.40.720.10">
    <property type="entry name" value="Alkaline Phosphatase, subunit A"/>
    <property type="match status" value="1"/>
</dbReference>
<evidence type="ECO:0000259" key="14">
    <source>
        <dbReference type="Pfam" id="PF01676"/>
    </source>
</evidence>
<feature type="binding site" evidence="10 13">
    <location>
        <position position="408"/>
    </location>
    <ligand>
        <name>Mn(2+)</name>
        <dbReference type="ChEBI" id="CHEBI:29035"/>
        <label>1</label>
    </ligand>
</feature>
<dbReference type="InterPro" id="IPR006124">
    <property type="entry name" value="Metalloenzyme"/>
</dbReference>
<reference evidence="16 17" key="1">
    <citation type="submission" date="2020-05" db="EMBL/GenBank/DDBJ databases">
        <title>Complete genome of Desulfobulbus oligotrophicus.</title>
        <authorList>
            <person name="Podar M."/>
        </authorList>
    </citation>
    <scope>NUCLEOTIDE SEQUENCE [LARGE SCALE GENOMIC DNA]</scope>
    <source>
        <strain evidence="16 17">Prop6</strain>
    </source>
</reference>
<dbReference type="GO" id="GO:0006096">
    <property type="term" value="P:glycolytic process"/>
    <property type="evidence" value="ECO:0007669"/>
    <property type="project" value="UniProtKB-UniRule"/>
</dbReference>
<dbReference type="NCBIfam" id="TIGR01307">
    <property type="entry name" value="pgm_bpd_ind"/>
    <property type="match status" value="1"/>
</dbReference>
<proteinExistence type="inferred from homology"/>
<accession>A0A7T6AQH9</accession>
<comment type="similarity">
    <text evidence="3 10">Belongs to the BPG-independent phosphoglycerate mutase family.</text>
</comment>
<dbReference type="SUPFAM" id="SSF53649">
    <property type="entry name" value="Alkaline phosphatase-like"/>
    <property type="match status" value="1"/>
</dbReference>
<dbReference type="Gene3D" id="3.40.1450.10">
    <property type="entry name" value="BPG-independent phosphoglycerate mutase, domain B"/>
    <property type="match status" value="1"/>
</dbReference>
<feature type="binding site" evidence="10 12">
    <location>
        <position position="191"/>
    </location>
    <ligand>
        <name>substrate</name>
    </ligand>
</feature>
<feature type="binding site" evidence="10 13">
    <location>
        <position position="412"/>
    </location>
    <ligand>
        <name>Mn(2+)</name>
        <dbReference type="ChEBI" id="CHEBI:29035"/>
        <label>1</label>
    </ligand>
</feature>
<protein>
    <recommendedName>
        <fullName evidence="9 10">2,3-bisphosphoglycerate-independent phosphoglycerate mutase</fullName>
        <shortName evidence="10">BPG-independent PGAM</shortName>
        <shortName evidence="10">Phosphoglyceromutase</shortName>
        <shortName evidence="10">iPGM</shortName>
        <ecNumber evidence="4 10">5.4.2.12</ecNumber>
    </recommendedName>
</protein>
<comment type="pathway">
    <text evidence="2 10">Carbohydrate degradation; glycolysis; pyruvate from D-glyceraldehyde 3-phosphate: step 3/5.</text>
</comment>
<dbReference type="SUPFAM" id="SSF64158">
    <property type="entry name" value="2,3-Bisphosphoglycerate-independent phosphoglycerate mutase, substrate-binding domain"/>
    <property type="match status" value="1"/>
</dbReference>
<evidence type="ECO:0000256" key="10">
    <source>
        <dbReference type="HAMAP-Rule" id="MF_01038"/>
    </source>
</evidence>
<dbReference type="HAMAP" id="MF_01038">
    <property type="entry name" value="GpmI"/>
    <property type="match status" value="1"/>
</dbReference>
<dbReference type="PANTHER" id="PTHR31637:SF0">
    <property type="entry name" value="2,3-BISPHOSPHOGLYCERATE-INDEPENDENT PHOSPHOGLYCERATE MUTASE"/>
    <property type="match status" value="1"/>
</dbReference>
<evidence type="ECO:0000256" key="4">
    <source>
        <dbReference type="ARBA" id="ARBA00012026"/>
    </source>
</evidence>
<dbReference type="InterPro" id="IPR017850">
    <property type="entry name" value="Alkaline_phosphatase_core_sf"/>
</dbReference>
<evidence type="ECO:0000256" key="5">
    <source>
        <dbReference type="ARBA" id="ARBA00022723"/>
    </source>
</evidence>
<dbReference type="Pfam" id="PF06415">
    <property type="entry name" value="iPGM_N"/>
    <property type="match status" value="1"/>
</dbReference>
<evidence type="ECO:0000256" key="11">
    <source>
        <dbReference type="PIRSR" id="PIRSR001492-1"/>
    </source>
</evidence>
<dbReference type="GO" id="GO:0004619">
    <property type="term" value="F:phosphoglycerate mutase activity"/>
    <property type="evidence" value="ECO:0007669"/>
    <property type="project" value="UniProtKB-UniRule"/>
</dbReference>
<dbReference type="Pfam" id="PF01676">
    <property type="entry name" value="Metalloenzyme"/>
    <property type="match status" value="1"/>
</dbReference>
<sequence>MPVPVPIILTILDGWGIAPPSSTNAVSVAKTPNMDRLSSSFPMTTLTAHNGMVGLPEGQMGNSEVGHLNIGAGRIVYQDYTRINRAVDAGEFAANPVFNKILDAAGTGGGCLHLCGLVSDGGVHSHIRHLIALLELAAGRKVEVAVHCFMDGRDTLPTSGLDYIRQLTAAMARLGHGRVATVSGRYWAMDRDKRWDRVKKAWDAMVRGEGLTAVDAVTCVADAYERGETDEFITPTVLVDDRGTPVGRISSGDTVFFFNFRADRVRQLCHAFSDVDFSGFDTGARPALRLLATMTEYEADFTFPVAFPPVSLTHILGEEISRHGKRQLRIAETEKYAHVTYFFNGGNEEPYAGEDRVLINSPRDVATYDLKPAMSAVEVTDTLLRVLTEQEVAGTPYDLVILNFANGDMVGHTGVMQAAVAACETVDICVGRIETFVRERGGIMLITADHGNAEQMVDPATGGPHTAHTVNPVPFIVVADGCAGCRLRADGALKDIAPTILALMDLPIPSEMGGEPLLLPRCCR</sequence>
<name>A0A7T6AQH9_9BACT</name>
<feature type="binding site" evidence="10 13">
    <location>
        <position position="13"/>
    </location>
    <ligand>
        <name>Mn(2+)</name>
        <dbReference type="ChEBI" id="CHEBI:29035"/>
        <label>2</label>
    </ligand>
</feature>
<keyword evidence="5 10" id="KW-0479">Metal-binding</keyword>
<keyword evidence="17" id="KW-1185">Reference proteome</keyword>
<feature type="active site" description="Phosphoserine intermediate" evidence="10 11">
    <location>
        <position position="63"/>
    </location>
</feature>
<dbReference type="GO" id="GO:0030145">
    <property type="term" value="F:manganese ion binding"/>
    <property type="evidence" value="ECO:0007669"/>
    <property type="project" value="UniProtKB-UniRule"/>
</dbReference>
<evidence type="ECO:0000256" key="6">
    <source>
        <dbReference type="ARBA" id="ARBA00023152"/>
    </source>
</evidence>
<keyword evidence="7 10" id="KW-0464">Manganese</keyword>
<dbReference type="CDD" id="cd16010">
    <property type="entry name" value="iPGM"/>
    <property type="match status" value="1"/>
</dbReference>
<dbReference type="InterPro" id="IPR005995">
    <property type="entry name" value="Pgm_bpd_ind"/>
</dbReference>
<organism evidence="16 17">
    <name type="scientific">Desulfobulbus oligotrophicus</name>
    <dbReference type="NCBI Taxonomy" id="1909699"/>
    <lineage>
        <taxon>Bacteria</taxon>
        <taxon>Pseudomonadati</taxon>
        <taxon>Thermodesulfobacteriota</taxon>
        <taxon>Desulfobulbia</taxon>
        <taxon>Desulfobulbales</taxon>
        <taxon>Desulfobulbaceae</taxon>
        <taxon>Desulfobulbus</taxon>
    </lineage>
</organism>
<dbReference type="PANTHER" id="PTHR31637">
    <property type="entry name" value="2,3-BISPHOSPHOGLYCERATE-INDEPENDENT PHOSPHOGLYCERATE MUTASE"/>
    <property type="match status" value="1"/>
</dbReference>
<dbReference type="PIRSF" id="PIRSF001492">
    <property type="entry name" value="IPGAM"/>
    <property type="match status" value="1"/>
</dbReference>
<evidence type="ECO:0000256" key="8">
    <source>
        <dbReference type="ARBA" id="ARBA00023235"/>
    </source>
</evidence>
<gene>
    <name evidence="10" type="primary">gpmI</name>
    <name evidence="16" type="ORF">HP555_08020</name>
</gene>
<comment type="cofactor">
    <cofactor evidence="10">
        <name>Mn(2+)</name>
        <dbReference type="ChEBI" id="CHEBI:29035"/>
    </cofactor>
    <text evidence="10">Binds 2 manganese ions per subunit.</text>
</comment>
<evidence type="ECO:0000256" key="12">
    <source>
        <dbReference type="PIRSR" id="PIRSR001492-2"/>
    </source>
</evidence>
<dbReference type="KEGG" id="dog:HP555_08020"/>
<feature type="binding site" evidence="10 13">
    <location>
        <position position="63"/>
    </location>
    <ligand>
        <name>Mn(2+)</name>
        <dbReference type="ChEBI" id="CHEBI:29035"/>
        <label>2</label>
    </ligand>
</feature>
<dbReference type="InterPro" id="IPR036646">
    <property type="entry name" value="PGAM_B_sf"/>
</dbReference>
<feature type="binding site" evidence="10 12">
    <location>
        <position position="124"/>
    </location>
    <ligand>
        <name>substrate</name>
    </ligand>
</feature>
<feature type="binding site" evidence="10 13">
    <location>
        <position position="449"/>
    </location>
    <ligand>
        <name>Mn(2+)</name>
        <dbReference type="ChEBI" id="CHEBI:29035"/>
        <label>2</label>
    </ligand>
</feature>
<comment type="function">
    <text evidence="10">Catalyzes the interconversion of 2-phosphoglycerate and 3-phosphoglycerate.</text>
</comment>
<feature type="binding site" evidence="10 12">
    <location>
        <begin position="261"/>
        <end position="264"/>
    </location>
    <ligand>
        <name>substrate</name>
    </ligand>
</feature>
<feature type="domain" description="Metalloenzyme" evidence="14">
    <location>
        <begin position="6"/>
        <end position="506"/>
    </location>
</feature>
<comment type="catalytic activity">
    <reaction evidence="1 10">
        <text>(2R)-2-phosphoglycerate = (2R)-3-phosphoglycerate</text>
        <dbReference type="Rhea" id="RHEA:15901"/>
        <dbReference type="ChEBI" id="CHEBI:58272"/>
        <dbReference type="ChEBI" id="CHEBI:58289"/>
        <dbReference type="EC" id="5.4.2.12"/>
    </reaction>
</comment>
<evidence type="ECO:0000256" key="2">
    <source>
        <dbReference type="ARBA" id="ARBA00004798"/>
    </source>
</evidence>
<evidence type="ECO:0000256" key="9">
    <source>
        <dbReference type="ARBA" id="ARBA00071648"/>
    </source>
</evidence>
<dbReference type="FunFam" id="3.40.1450.10:FF:000001">
    <property type="entry name" value="2,3-bisphosphoglycerate-independent phosphoglycerate mutase"/>
    <property type="match status" value="1"/>
</dbReference>
<feature type="domain" description="BPG-independent PGAM N-terminal" evidence="15">
    <location>
        <begin position="83"/>
        <end position="298"/>
    </location>
</feature>
<keyword evidence="6 10" id="KW-0324">Glycolysis</keyword>
<dbReference type="InterPro" id="IPR011258">
    <property type="entry name" value="BPG-indep_PGM_N"/>
</dbReference>